<organism evidence="1 2">
    <name type="scientific">Anoxybacterium hadale</name>
    <dbReference type="NCBI Taxonomy" id="3408580"/>
    <lineage>
        <taxon>Bacteria</taxon>
        <taxon>Bacillati</taxon>
        <taxon>Bacillota</taxon>
        <taxon>Clostridia</taxon>
        <taxon>Peptostreptococcales</taxon>
        <taxon>Anaerovoracaceae</taxon>
        <taxon>Anoxybacterium</taxon>
    </lineage>
</organism>
<protein>
    <submittedName>
        <fullName evidence="1">HAMP domain-containing protein</fullName>
    </submittedName>
</protein>
<dbReference type="EMBL" id="CP042469">
    <property type="protein sequence ID" value="QOX62459.1"/>
    <property type="molecule type" value="Genomic_DNA"/>
</dbReference>
<proteinExistence type="predicted"/>
<dbReference type="Proteomes" id="UP000594014">
    <property type="component" value="Chromosome"/>
</dbReference>
<gene>
    <name evidence="1" type="ORF">FRZ06_03330</name>
</gene>
<keyword evidence="2" id="KW-1185">Reference proteome</keyword>
<evidence type="ECO:0000313" key="2">
    <source>
        <dbReference type="Proteomes" id="UP000594014"/>
    </source>
</evidence>
<accession>A0ACD1A7V9</accession>
<sequence>MKMKGNKEKILVRRKSLLHKILAWIGTPVFLTYCIAAVLILSLVGGSIVKLRNEELASSSRAVANEINGTLTNYLEITDQMSFNSQFENFCKIVVPGVSIVSAPDIENVMRSMRKISDENPDFMCAWVADFDTNQLIDSDEWVSGSDYIITTRDWYKGITEKKGSIITAPYIDATTQLAVVSTVSPVYDSDTGEMIGAVGLDFNIDSIYSMVSKYQLGETGFFILVSSDGTTIYHPNEAYKNILVGETKMSENIIDQILKRSEGPVEYTTDGKKSSGYVTPVGETGWVVASGLPLAEFNLIQSKVQQSVFLIFGLAFCFILLMIFFISKRIVSPIKQLALASDKLALGDVDVAIDVRRSDDEVGELADSFNKMIENIKSQARVAERVADGDLNIQIEPRSENDILSKSFIKVVTSLNDLVEEAESMTLAAIEGRLDSRGRSERFHGGYQEIIHGFNRTLDALITPLRTISDYIERISTGDIPKRISKSQNGEYDKIKNSVNTCIDAVNLLIEDALMLAEAGVNGKLSVRADASRHGGDFGMIIDGVNRTLDSVVGPLNSAAIYIEKIGRGEIPDEISQEYQGDFNDIKNSINACIVGLGGIVEANEVVTKMSLNDYSLKVKGAYEGIFKQMAESVNLLNHRMNGVVEILTHVGNGDLGDLDEIRAGGKRSEGDSLFPALITLEEGIKALVDETKALSESAVSGNLDKRGDVEKFQGEYKQVVLGINRTLEAVIAPIHEASQVLTEMAKGNLHTLMQGEYAGDHAVIKDALNGTIGNIRSYIKEISEVLAELSEGNLDLSITADYKGDFVIIKESMNRITTTLSQVLSEIRIASNQVASGSRQVSNGSQVLSQGTTEQASAIQELTASMNEMALQTKENAANSNEVNGLVESAKNHAEKGNLHMKDMLASMGEINAASANISKIIKVIDDIAFQTNILALNAAVEAARAGAHGKGFAVVAEEVRSLAARSAAAVKDTAALIEGSMSKVHTGSAIANETAAALDQIVQEIEKVADFIDKIAVSSNDQATGIIQINKGIEQVSSVIQNNSATAEESAAASEELSSQAEMLKEMVSRFQLNNSLDREPPMQLDSIKILESGSDKY</sequence>
<reference evidence="1" key="1">
    <citation type="submission" date="2019-08" db="EMBL/GenBank/DDBJ databases">
        <title>Genome sequence of Clostridiales bacterium MT110.</title>
        <authorList>
            <person name="Cao J."/>
        </authorList>
    </citation>
    <scope>NUCLEOTIDE SEQUENCE</scope>
    <source>
        <strain evidence="1">MT110</strain>
    </source>
</reference>
<evidence type="ECO:0000313" key="1">
    <source>
        <dbReference type="EMBL" id="QOX62459.1"/>
    </source>
</evidence>
<name>A0ACD1A7V9_9FIRM</name>